<protein>
    <submittedName>
        <fullName evidence="1">Uncharacterized protein</fullName>
    </submittedName>
</protein>
<sequence length="138" mass="16141">MKNINNKPCYKVVMTPFQGEQRLYFFDKDTFLITKIVIPPPKLDPEIEKALIPLIKKQYGEVPLTQKDKLELYLSDYRKVCDIWIPHQIIEYSGGYEIFKIAIKNYKTNIDMPGNQFTLPESIKNKLMPYNPKGGQLI</sequence>
<organism evidence="1">
    <name type="scientific">uncultured Desulfobacterium sp</name>
    <dbReference type="NCBI Taxonomy" id="201089"/>
    <lineage>
        <taxon>Bacteria</taxon>
        <taxon>Pseudomonadati</taxon>
        <taxon>Thermodesulfobacteriota</taxon>
        <taxon>Desulfobacteria</taxon>
        <taxon>Desulfobacterales</taxon>
        <taxon>Desulfobacteriaceae</taxon>
        <taxon>Desulfobacterium</taxon>
        <taxon>environmental samples</taxon>
    </lineage>
</organism>
<dbReference type="AlphaFoldDB" id="E1YKQ7"/>
<reference evidence="1" key="1">
    <citation type="journal article" date="2011" name="Environ. Microbiol.">
        <title>Genomic insights into the metabolic potential of the polycyclic aromatic hydrocarbon degrading sulfate-reducing Deltaproteobacterium N47.</title>
        <authorList>
            <person name="Bergmann F."/>
            <person name="Selesi D."/>
            <person name="Weinmaier T."/>
            <person name="Tischler P."/>
            <person name="Rattei T."/>
            <person name="Meckenstock R.U."/>
        </authorList>
    </citation>
    <scope>NUCLEOTIDE SEQUENCE</scope>
</reference>
<evidence type="ECO:0000313" key="1">
    <source>
        <dbReference type="EMBL" id="CBX30690.1"/>
    </source>
</evidence>
<gene>
    <name evidence="1" type="ORF">N47_E42020</name>
</gene>
<proteinExistence type="predicted"/>
<dbReference type="EMBL" id="FR695877">
    <property type="protein sequence ID" value="CBX30690.1"/>
    <property type="molecule type" value="Genomic_DNA"/>
</dbReference>
<accession>E1YKQ7</accession>
<name>E1YKQ7_9BACT</name>